<dbReference type="SMART" id="SM00360">
    <property type="entry name" value="RRM"/>
    <property type="match status" value="2"/>
</dbReference>
<feature type="region of interest" description="Disordered" evidence="6">
    <location>
        <begin position="413"/>
        <end position="559"/>
    </location>
</feature>
<feature type="compositionally biased region" description="Basic and acidic residues" evidence="6">
    <location>
        <begin position="339"/>
        <end position="371"/>
    </location>
</feature>
<dbReference type="AlphaFoldDB" id="A0A976QSN3"/>
<feature type="compositionally biased region" description="Basic and acidic residues" evidence="6">
    <location>
        <begin position="320"/>
        <end position="331"/>
    </location>
</feature>
<organism evidence="8 9">
    <name type="scientific">Theileria orientalis</name>
    <dbReference type="NCBI Taxonomy" id="68886"/>
    <lineage>
        <taxon>Eukaryota</taxon>
        <taxon>Sar</taxon>
        <taxon>Alveolata</taxon>
        <taxon>Apicomplexa</taxon>
        <taxon>Aconoidasida</taxon>
        <taxon>Piroplasmida</taxon>
        <taxon>Theileriidae</taxon>
        <taxon>Theileria</taxon>
    </lineage>
</organism>
<feature type="region of interest" description="Disordered" evidence="6">
    <location>
        <begin position="1"/>
        <end position="391"/>
    </location>
</feature>
<protein>
    <recommendedName>
        <fullName evidence="7">RRM domain-containing protein</fullName>
    </recommendedName>
</protein>
<proteinExistence type="predicted"/>
<evidence type="ECO:0000259" key="7">
    <source>
        <dbReference type="PROSITE" id="PS50102"/>
    </source>
</evidence>
<dbReference type="OrthoDB" id="363392at2759"/>
<evidence type="ECO:0000256" key="1">
    <source>
        <dbReference type="ARBA" id="ARBA00004123"/>
    </source>
</evidence>
<keyword evidence="3 5" id="KW-0694">RNA-binding</keyword>
<feature type="compositionally biased region" description="Low complexity" evidence="6">
    <location>
        <begin position="429"/>
        <end position="440"/>
    </location>
</feature>
<dbReference type="GO" id="GO:0005730">
    <property type="term" value="C:nucleolus"/>
    <property type="evidence" value="ECO:0007669"/>
    <property type="project" value="TreeGrafter"/>
</dbReference>
<feature type="compositionally biased region" description="Acidic residues" evidence="6">
    <location>
        <begin position="461"/>
        <end position="478"/>
    </location>
</feature>
<evidence type="ECO:0000256" key="2">
    <source>
        <dbReference type="ARBA" id="ARBA00022737"/>
    </source>
</evidence>
<keyword evidence="2" id="KW-0677">Repeat</keyword>
<dbReference type="SUPFAM" id="SSF54928">
    <property type="entry name" value="RNA-binding domain, RBD"/>
    <property type="match status" value="2"/>
</dbReference>
<dbReference type="PROSITE" id="PS50102">
    <property type="entry name" value="RRM"/>
    <property type="match status" value="2"/>
</dbReference>
<dbReference type="PANTHER" id="PTHR48039:SF5">
    <property type="entry name" value="RNA-BINDING PROTEIN 28"/>
    <property type="match status" value="1"/>
</dbReference>
<dbReference type="Gene3D" id="3.30.70.330">
    <property type="match status" value="2"/>
</dbReference>
<name>A0A976QSN3_THEOR</name>
<dbReference type="InterPro" id="IPR000504">
    <property type="entry name" value="RRM_dom"/>
</dbReference>
<dbReference type="Pfam" id="PF00076">
    <property type="entry name" value="RRM_1"/>
    <property type="match status" value="2"/>
</dbReference>
<feature type="compositionally biased region" description="Polar residues" evidence="6">
    <location>
        <begin position="33"/>
        <end position="47"/>
    </location>
</feature>
<feature type="compositionally biased region" description="Basic and acidic residues" evidence="6">
    <location>
        <begin position="97"/>
        <end position="169"/>
    </location>
</feature>
<evidence type="ECO:0000256" key="6">
    <source>
        <dbReference type="SAM" id="MobiDB-lite"/>
    </source>
</evidence>
<evidence type="ECO:0000256" key="5">
    <source>
        <dbReference type="PROSITE-ProRule" id="PRU00176"/>
    </source>
</evidence>
<dbReference type="InterPro" id="IPR012677">
    <property type="entry name" value="Nucleotide-bd_a/b_plait_sf"/>
</dbReference>
<dbReference type="EMBL" id="CP056068">
    <property type="protein sequence ID" value="UKJ90664.2"/>
    <property type="molecule type" value="Genomic_DNA"/>
</dbReference>
<gene>
    <name evidence="8" type="ORF">MACJ_001598</name>
</gene>
<dbReference type="InterPro" id="IPR035979">
    <property type="entry name" value="RBD_domain_sf"/>
</dbReference>
<feature type="compositionally biased region" description="Basic residues" evidence="6">
    <location>
        <begin position="213"/>
        <end position="222"/>
    </location>
</feature>
<feature type="region of interest" description="Disordered" evidence="6">
    <location>
        <begin position="775"/>
        <end position="846"/>
    </location>
</feature>
<evidence type="ECO:0000256" key="4">
    <source>
        <dbReference type="ARBA" id="ARBA00023242"/>
    </source>
</evidence>
<feature type="compositionally biased region" description="Low complexity" evidence="6">
    <location>
        <begin position="307"/>
        <end position="317"/>
    </location>
</feature>
<feature type="compositionally biased region" description="Polar residues" evidence="6">
    <location>
        <begin position="783"/>
        <end position="794"/>
    </location>
</feature>
<dbReference type="GO" id="GO:0003729">
    <property type="term" value="F:mRNA binding"/>
    <property type="evidence" value="ECO:0007669"/>
    <property type="project" value="TreeGrafter"/>
</dbReference>
<dbReference type="InterPro" id="IPR051945">
    <property type="entry name" value="RRM_MRD1_RNA_proc_ribogen"/>
</dbReference>
<dbReference type="PANTHER" id="PTHR48039">
    <property type="entry name" value="RNA-BINDING MOTIF PROTEIN 14B"/>
    <property type="match status" value="1"/>
</dbReference>
<feature type="domain" description="RRM" evidence="7">
    <location>
        <begin position="690"/>
        <end position="767"/>
    </location>
</feature>
<feature type="compositionally biased region" description="Basic and acidic residues" evidence="6">
    <location>
        <begin position="223"/>
        <end position="299"/>
    </location>
</feature>
<evidence type="ECO:0000313" key="8">
    <source>
        <dbReference type="EMBL" id="UKJ90664.2"/>
    </source>
</evidence>
<feature type="compositionally biased region" description="Acidic residues" evidence="6">
    <location>
        <begin position="503"/>
        <end position="517"/>
    </location>
</feature>
<reference evidence="8" key="1">
    <citation type="submission" date="2022-07" db="EMBL/GenBank/DDBJ databases">
        <title>Evaluation of T. orientalis genome assembly methods using nanopore sequencing and analysis of variation between genomes.</title>
        <authorList>
            <person name="Yam J."/>
            <person name="Micallef M.L."/>
            <person name="Liu M."/>
            <person name="Djordjevic S.P."/>
            <person name="Bogema D.R."/>
            <person name="Jenkins C."/>
        </authorList>
    </citation>
    <scope>NUCLEOTIDE SEQUENCE</scope>
    <source>
        <strain evidence="8">Fish Creek</strain>
    </source>
</reference>
<comment type="subcellular location">
    <subcellularLocation>
        <location evidence="1">Nucleus</location>
    </subcellularLocation>
</comment>
<accession>A0A976QSN3</accession>
<dbReference type="CDD" id="cd00590">
    <property type="entry name" value="RRM_SF"/>
    <property type="match status" value="2"/>
</dbReference>
<feature type="compositionally biased region" description="Polar residues" evidence="6">
    <location>
        <begin position="821"/>
        <end position="830"/>
    </location>
</feature>
<feature type="compositionally biased region" description="Polar residues" evidence="6">
    <location>
        <begin position="183"/>
        <end position="211"/>
    </location>
</feature>
<feature type="compositionally biased region" description="Basic and acidic residues" evidence="6">
    <location>
        <begin position="448"/>
        <end position="460"/>
    </location>
</feature>
<keyword evidence="4" id="KW-0539">Nucleus</keyword>
<evidence type="ECO:0000313" key="9">
    <source>
        <dbReference type="Proteomes" id="UP000244803"/>
    </source>
</evidence>
<sequence>MTNSFNNDIPDIYTDSSGDSSDDDGIKDLVSFKANNSEKSAPNSQESKTPDKVGTLSQSTPKDTPKKAVLSDATSSDPMGFANPGSKSPKSPKPSTKKGDKENKDGKNTKKAVKKQEAKKAKASDTNDIVKDKLKELVKGDREAVESAKVEVKEIKETKDLTVTFDKEPKKKARRAKAKDDTSSAPSSKVGSAETSVTTSEAVSQSTSGASTPKRKKAKKAPAPKEEGKVADGMDLDKPDATVKVDSTVKEVSLDTVEKVDKPHKVEGSEEHDKPDRATKSEKSDAAKRKTKGETEPKPKKPRVSKAAKSAEAPSPALDKPVETATEDKGKPGKGKAAKKLEKGEKSEKGDKVKKSKKVESSDKPTEEVHKGLTTHKSPHTAKTADKDKMTNDEVFDALSKLDDIPLGELKDRIRALAPSESDSDSDSDSSSGDSDSSVDLKALLKAPFKEPGVDAKDSDSDTDSDTDSDSDSDDSDDAFIGPVKPTVGASDVTSGLIGSGSDDTDSDDSDDSDESVEAIKPAKPAKVEKKEKVKSDKDEGKRPRKPSDEEEEELSPKKFVAESAADKFINKERLETSFKGKADAPQGCEIYCGNLPPNVTEDELRELFEECGLITRINKLGNKGIAFITFSNPESAQKAAEYNNSPYKGKLLNINITTNRPPKGGFGSRGDEGSKFNFKGKPSEVTVTNEICIRNLNFNSSEEGLRELFSECGQVTRCYLPKFRDSGKPMGVCFITFTTVEAAKRAVEYDQTEIDGRTVSIQYALPRNRFSNRGRAAKGRFTTGSPRASTFARSSGKFDGERRGGSPKFSQDRSPFGKSTGANTVSNLSEDAKPKSILFDDDDDE</sequence>
<feature type="domain" description="RRM" evidence="7">
    <location>
        <begin position="589"/>
        <end position="660"/>
    </location>
</feature>
<feature type="compositionally biased region" description="Basic and acidic residues" evidence="6">
    <location>
        <begin position="526"/>
        <end position="548"/>
    </location>
</feature>
<dbReference type="Proteomes" id="UP000244803">
    <property type="component" value="Chromosome 2"/>
</dbReference>
<evidence type="ECO:0000256" key="3">
    <source>
        <dbReference type="ARBA" id="ARBA00022884"/>
    </source>
</evidence>